<name>A0A182QE67_9DIPT</name>
<proteinExistence type="predicted"/>
<dbReference type="VEuPathDB" id="VectorBase:AFAF008346"/>
<evidence type="ECO:0000313" key="2">
    <source>
        <dbReference type="EnsemblMetazoa" id="AFAF008346-PA"/>
    </source>
</evidence>
<sequence length="134" mass="15458">MAQCKVRKTVSFATPIRQEWSKAYLVRPKNNLVAHPDSNRKQSFRPSYEQEGEPKMDNLMDWTYGRTWYSEVEEYRRSRTAREKTPKKKFPIYSDCKSKGTKETAKGPSSAKHSQNVTSKGDAARATVRRPLGL</sequence>
<feature type="region of interest" description="Disordered" evidence="1">
    <location>
        <begin position="76"/>
        <end position="134"/>
    </location>
</feature>
<organism evidence="2 3">
    <name type="scientific">Anopheles farauti</name>
    <dbReference type="NCBI Taxonomy" id="69004"/>
    <lineage>
        <taxon>Eukaryota</taxon>
        <taxon>Metazoa</taxon>
        <taxon>Ecdysozoa</taxon>
        <taxon>Arthropoda</taxon>
        <taxon>Hexapoda</taxon>
        <taxon>Insecta</taxon>
        <taxon>Pterygota</taxon>
        <taxon>Neoptera</taxon>
        <taxon>Endopterygota</taxon>
        <taxon>Diptera</taxon>
        <taxon>Nematocera</taxon>
        <taxon>Culicoidea</taxon>
        <taxon>Culicidae</taxon>
        <taxon>Anophelinae</taxon>
        <taxon>Anopheles</taxon>
    </lineage>
</organism>
<evidence type="ECO:0000313" key="3">
    <source>
        <dbReference type="Proteomes" id="UP000075886"/>
    </source>
</evidence>
<dbReference type="Proteomes" id="UP000075886">
    <property type="component" value="Unassembled WGS sequence"/>
</dbReference>
<dbReference type="EMBL" id="AXCN02001819">
    <property type="status" value="NOT_ANNOTATED_CDS"/>
    <property type="molecule type" value="Genomic_DNA"/>
</dbReference>
<reference evidence="2" key="2">
    <citation type="submission" date="2020-05" db="UniProtKB">
        <authorList>
            <consortium name="EnsemblMetazoa"/>
        </authorList>
    </citation>
    <scope>IDENTIFICATION</scope>
    <source>
        <strain evidence="2">FAR1</strain>
    </source>
</reference>
<protein>
    <submittedName>
        <fullName evidence="2">Uncharacterized protein</fullName>
    </submittedName>
</protein>
<dbReference type="EnsemblMetazoa" id="AFAF008346-RA">
    <property type="protein sequence ID" value="AFAF008346-PA"/>
    <property type="gene ID" value="AFAF008346"/>
</dbReference>
<feature type="compositionally biased region" description="Basic and acidic residues" evidence="1">
    <location>
        <begin position="96"/>
        <end position="105"/>
    </location>
</feature>
<accession>A0A182QE67</accession>
<keyword evidence="3" id="KW-1185">Reference proteome</keyword>
<dbReference type="AlphaFoldDB" id="A0A182QE67"/>
<feature type="region of interest" description="Disordered" evidence="1">
    <location>
        <begin position="30"/>
        <end position="55"/>
    </location>
</feature>
<reference evidence="3" key="1">
    <citation type="submission" date="2014-01" db="EMBL/GenBank/DDBJ databases">
        <title>The Genome Sequence of Anopheles farauti FAR1 (V2).</title>
        <authorList>
            <consortium name="The Broad Institute Genomics Platform"/>
            <person name="Neafsey D.E."/>
            <person name="Besansky N."/>
            <person name="Howell P."/>
            <person name="Walton C."/>
            <person name="Young S.K."/>
            <person name="Zeng Q."/>
            <person name="Gargeya S."/>
            <person name="Fitzgerald M."/>
            <person name="Haas B."/>
            <person name="Abouelleil A."/>
            <person name="Allen A.W."/>
            <person name="Alvarado L."/>
            <person name="Arachchi H.M."/>
            <person name="Berlin A.M."/>
            <person name="Chapman S.B."/>
            <person name="Gainer-Dewar J."/>
            <person name="Goldberg J."/>
            <person name="Griggs A."/>
            <person name="Gujja S."/>
            <person name="Hansen M."/>
            <person name="Howarth C."/>
            <person name="Imamovic A."/>
            <person name="Ireland A."/>
            <person name="Larimer J."/>
            <person name="McCowan C."/>
            <person name="Murphy C."/>
            <person name="Pearson M."/>
            <person name="Poon T.W."/>
            <person name="Priest M."/>
            <person name="Roberts A."/>
            <person name="Saif S."/>
            <person name="Shea T."/>
            <person name="Sisk P."/>
            <person name="Sykes S."/>
            <person name="Wortman J."/>
            <person name="Nusbaum C."/>
            <person name="Birren B."/>
        </authorList>
    </citation>
    <scope>NUCLEOTIDE SEQUENCE [LARGE SCALE GENOMIC DNA]</scope>
    <source>
        <strain evidence="3">FAR1</strain>
    </source>
</reference>
<evidence type="ECO:0000256" key="1">
    <source>
        <dbReference type="SAM" id="MobiDB-lite"/>
    </source>
</evidence>